<keyword evidence="1" id="KW-0812">Transmembrane</keyword>
<keyword evidence="1" id="KW-1133">Transmembrane helix</keyword>
<gene>
    <name evidence="4" type="primary">LOC107217660</name>
</gene>
<evidence type="ECO:0000259" key="2">
    <source>
        <dbReference type="PROSITE" id="PS50181"/>
    </source>
</evidence>
<keyword evidence="3" id="KW-1185">Reference proteome</keyword>
<dbReference type="PANTHER" id="PTHR15537:SF2">
    <property type="entry name" value="F-BOX ONLY PROTEIN 7"/>
    <property type="match status" value="1"/>
</dbReference>
<organism evidence="4">
    <name type="scientific">Neodiprion lecontei</name>
    <name type="common">Redheaded pine sawfly</name>
    <dbReference type="NCBI Taxonomy" id="441921"/>
    <lineage>
        <taxon>Eukaryota</taxon>
        <taxon>Metazoa</taxon>
        <taxon>Ecdysozoa</taxon>
        <taxon>Arthropoda</taxon>
        <taxon>Hexapoda</taxon>
        <taxon>Insecta</taxon>
        <taxon>Pterygota</taxon>
        <taxon>Neoptera</taxon>
        <taxon>Endopterygota</taxon>
        <taxon>Hymenoptera</taxon>
        <taxon>Tenthredinoidea</taxon>
        <taxon>Diprionidae</taxon>
        <taxon>Diprioninae</taxon>
        <taxon>Neodiprion</taxon>
    </lineage>
</organism>
<dbReference type="Pfam" id="PF12937">
    <property type="entry name" value="F-box-like"/>
    <property type="match status" value="1"/>
</dbReference>
<feature type="domain" description="F-box" evidence="2">
    <location>
        <begin position="173"/>
        <end position="219"/>
    </location>
</feature>
<dbReference type="GeneID" id="107217660"/>
<reference evidence="4" key="1">
    <citation type="submission" date="2025-08" db="UniProtKB">
        <authorList>
            <consortium name="RefSeq"/>
        </authorList>
    </citation>
    <scope>IDENTIFICATION</scope>
    <source>
        <tissue evidence="4">Thorax and Abdomen</tissue>
    </source>
</reference>
<evidence type="ECO:0000313" key="3">
    <source>
        <dbReference type="Proteomes" id="UP000829291"/>
    </source>
</evidence>
<dbReference type="Gene3D" id="1.20.1280.50">
    <property type="match status" value="1"/>
</dbReference>
<dbReference type="AlphaFoldDB" id="A0A6J0B6U8"/>
<dbReference type="Proteomes" id="UP000829291">
    <property type="component" value="Chromosome 5"/>
</dbReference>
<dbReference type="Gene3D" id="3.40.1000.30">
    <property type="match status" value="1"/>
</dbReference>
<dbReference type="InterPro" id="IPR001810">
    <property type="entry name" value="F-box_dom"/>
</dbReference>
<name>A0A6J0B6U8_NEOLC</name>
<dbReference type="InParanoid" id="A0A6J0B6U8"/>
<dbReference type="GO" id="GO:1903599">
    <property type="term" value="P:positive regulation of autophagy of mitochondrion"/>
    <property type="evidence" value="ECO:0007669"/>
    <property type="project" value="TreeGrafter"/>
</dbReference>
<dbReference type="InterPro" id="IPR036047">
    <property type="entry name" value="F-box-like_dom_sf"/>
</dbReference>
<evidence type="ECO:0000256" key="1">
    <source>
        <dbReference type="SAM" id="Phobius"/>
    </source>
</evidence>
<feature type="transmembrane region" description="Helical" evidence="1">
    <location>
        <begin position="35"/>
        <end position="52"/>
    </location>
</feature>
<dbReference type="PANTHER" id="PTHR15537">
    <property type="entry name" value="F-BOX ONLY PROTEIN 7"/>
    <property type="match status" value="1"/>
</dbReference>
<keyword evidence="1" id="KW-0472">Membrane</keyword>
<dbReference type="KEGG" id="nlo:107217660"/>
<dbReference type="GO" id="GO:0019901">
    <property type="term" value="F:protein kinase binding"/>
    <property type="evidence" value="ECO:0007669"/>
    <property type="project" value="InterPro"/>
</dbReference>
<accession>A0A6J0B6U8</accession>
<dbReference type="SUPFAM" id="SSF81383">
    <property type="entry name" value="F-box domain"/>
    <property type="match status" value="1"/>
</dbReference>
<dbReference type="InterPro" id="IPR047118">
    <property type="entry name" value="Fbxo7"/>
</dbReference>
<protein>
    <submittedName>
        <fullName evidence="4">F-box only protein 7 isoform X1</fullName>
    </submittedName>
</protein>
<sequence length="295" mass="33737">MAEPVLVEESTPIRLAVKLEELAKTLGEDAKHHDYMVVLLIVVMAEAGFFIARSGSADADAGYGKKRALVIPSDWKMPDTGNYSLKFQLQPLPDRECKLLAIPCGDTLVVNLVLPYPSRKVFSRALQTVKYVNIYSSDLAGRYLNLKEFSVVFKNNMTTPARCEMLSVAGIPNASLPGLPAEIKLRIIRMMDAYSLTRLAQTSREFHELVMQPIIWKRLLLRDFPQNSCPERNYYETYRMLISPLFIDRNPHQDFHETTVASTPSFMDEWWPDLEVPADFPRGRSIPRCWPVHRY</sequence>
<dbReference type="PROSITE" id="PS50181">
    <property type="entry name" value="FBOX"/>
    <property type="match status" value="1"/>
</dbReference>
<evidence type="ECO:0000313" key="4">
    <source>
        <dbReference type="RefSeq" id="XP_015510760.1"/>
    </source>
</evidence>
<dbReference type="OrthoDB" id="101791at2759"/>
<proteinExistence type="predicted"/>
<dbReference type="RefSeq" id="XP_015510760.1">
    <property type="nucleotide sequence ID" value="XM_015655274.2"/>
</dbReference>